<dbReference type="EMBL" id="CP029353">
    <property type="protein sequence ID" value="AWK86549.1"/>
    <property type="molecule type" value="Genomic_DNA"/>
</dbReference>
<name>A0A2S2CQ17_9PROT</name>
<protein>
    <submittedName>
        <fullName evidence="1">Uncharacterized protein</fullName>
    </submittedName>
</protein>
<evidence type="ECO:0000313" key="2">
    <source>
        <dbReference type="Proteomes" id="UP000245629"/>
    </source>
</evidence>
<dbReference type="AlphaFoldDB" id="A0A2S2CQ17"/>
<sequence>MTVAGSIEKDGAYVHPAAEQFMPDFRKMLEQAKAELRGEMKKEFGEVVALKADYDILQKNQEEQVRS</sequence>
<organism evidence="1 2">
    <name type="scientific">Azospirillum thermophilum</name>
    <dbReference type="NCBI Taxonomy" id="2202148"/>
    <lineage>
        <taxon>Bacteria</taxon>
        <taxon>Pseudomonadati</taxon>
        <taxon>Pseudomonadota</taxon>
        <taxon>Alphaproteobacteria</taxon>
        <taxon>Rhodospirillales</taxon>
        <taxon>Azospirillaceae</taxon>
        <taxon>Azospirillum</taxon>
    </lineage>
</organism>
<proteinExistence type="predicted"/>
<evidence type="ECO:0000313" key="1">
    <source>
        <dbReference type="EMBL" id="AWK86549.1"/>
    </source>
</evidence>
<gene>
    <name evidence="1" type="ORF">DEW08_10125</name>
</gene>
<reference evidence="2" key="1">
    <citation type="submission" date="2018-05" db="EMBL/GenBank/DDBJ databases">
        <title>Azospirillum thermophila sp. nov., a novel isolated from hot spring.</title>
        <authorList>
            <person name="Zhao Z."/>
        </authorList>
    </citation>
    <scope>NUCLEOTIDE SEQUENCE [LARGE SCALE GENOMIC DNA]</scope>
    <source>
        <strain evidence="2">CFH 70021</strain>
    </source>
</reference>
<keyword evidence="2" id="KW-1185">Reference proteome</keyword>
<dbReference type="KEGG" id="azz:DEW08_10125"/>
<dbReference type="Proteomes" id="UP000245629">
    <property type="component" value="Chromosome 2"/>
</dbReference>
<accession>A0A2S2CQ17</accession>